<reference evidence="2" key="1">
    <citation type="submission" date="2018-07" db="EMBL/GenBank/DDBJ databases">
        <title>Genome Structure of the Opportunistic Pathogen Paracoccus yeei (Alphaproteobacteria) and Identification of Putative Virulence Factors.</title>
        <authorList>
            <person name="Lasek R."/>
            <person name="Szuplewska M."/>
            <person name="Mitura M."/>
            <person name="Decewicz P."/>
            <person name="Chmielowska C."/>
            <person name="Pawlot A."/>
            <person name="Sentkowska D."/>
            <person name="Czarnecki J."/>
            <person name="Bartosik D."/>
        </authorList>
    </citation>
    <scope>NUCLEOTIDE SEQUENCE [LARGE SCALE GENOMIC DNA]</scope>
    <source>
        <strain evidence="2">CCUG 32053</strain>
    </source>
</reference>
<gene>
    <name evidence="1" type="ORF">PY32053_02034</name>
</gene>
<dbReference type="AlphaFoldDB" id="A0A386UMS5"/>
<sequence>MHPDHSENPCACWHFRTARAALSPARNARPIDAPRNAD</sequence>
<evidence type="ECO:0000313" key="2">
    <source>
        <dbReference type="Proteomes" id="UP000272010"/>
    </source>
</evidence>
<accession>A0A386UMS5</accession>
<dbReference type="EMBL" id="CP031078">
    <property type="protein sequence ID" value="AYF01648.1"/>
    <property type="molecule type" value="Genomic_DNA"/>
</dbReference>
<protein>
    <submittedName>
        <fullName evidence="1">Uncharacterized protein</fullName>
    </submittedName>
</protein>
<proteinExistence type="predicted"/>
<organism evidence="1 2">
    <name type="scientific">Paracoccus yeei</name>
    <dbReference type="NCBI Taxonomy" id="147645"/>
    <lineage>
        <taxon>Bacteria</taxon>
        <taxon>Pseudomonadati</taxon>
        <taxon>Pseudomonadota</taxon>
        <taxon>Alphaproteobacteria</taxon>
        <taxon>Rhodobacterales</taxon>
        <taxon>Paracoccaceae</taxon>
        <taxon>Paracoccus</taxon>
    </lineage>
</organism>
<dbReference type="Proteomes" id="UP000272010">
    <property type="component" value="Chromosome"/>
</dbReference>
<evidence type="ECO:0000313" key="1">
    <source>
        <dbReference type="EMBL" id="AYF01648.1"/>
    </source>
</evidence>
<name>A0A386UMS5_9RHOB</name>